<reference evidence="3" key="1">
    <citation type="journal article" date="2021" name="bioRxiv">
        <title>Whole Genome Assembly and Annotation of Northern Wild Rice, Zizania palustris L., Supports a Whole Genome Duplication in the Zizania Genus.</title>
        <authorList>
            <person name="Haas M."/>
            <person name="Kono T."/>
            <person name="Macchietto M."/>
            <person name="Millas R."/>
            <person name="McGilp L."/>
            <person name="Shao M."/>
            <person name="Duquette J."/>
            <person name="Hirsch C.N."/>
            <person name="Kimball J."/>
        </authorList>
    </citation>
    <scope>NUCLEOTIDE SEQUENCE</scope>
    <source>
        <tissue evidence="3">Fresh leaf tissue</tissue>
    </source>
</reference>
<feature type="region of interest" description="Disordered" evidence="2">
    <location>
        <begin position="31"/>
        <end position="52"/>
    </location>
</feature>
<evidence type="ECO:0000256" key="1">
    <source>
        <dbReference type="ARBA" id="ARBA00010016"/>
    </source>
</evidence>
<dbReference type="GO" id="GO:0051225">
    <property type="term" value="P:spindle assembly"/>
    <property type="evidence" value="ECO:0007669"/>
    <property type="project" value="TreeGrafter"/>
</dbReference>
<feature type="compositionally biased region" description="Low complexity" evidence="2">
    <location>
        <begin position="192"/>
        <end position="206"/>
    </location>
</feature>
<protein>
    <recommendedName>
        <fullName evidence="5">Protein SNOWY COTYLEDON 3</fullName>
    </recommendedName>
</protein>
<reference evidence="3" key="2">
    <citation type="submission" date="2021-02" db="EMBL/GenBank/DDBJ databases">
        <authorList>
            <person name="Kimball J.A."/>
            <person name="Haas M.W."/>
            <person name="Macchietto M."/>
            <person name="Kono T."/>
            <person name="Duquette J."/>
            <person name="Shao M."/>
        </authorList>
    </citation>
    <scope>NUCLEOTIDE SEQUENCE</scope>
    <source>
        <tissue evidence="3">Fresh leaf tissue</tissue>
    </source>
</reference>
<gene>
    <name evidence="3" type="ORF">GUJ93_ZPchr0007g5564</name>
</gene>
<dbReference type="Pfam" id="PF04484">
    <property type="entry name" value="QWRF"/>
    <property type="match status" value="1"/>
</dbReference>
<accession>A0A8J5TF86</accession>
<feature type="compositionally biased region" description="Pro residues" evidence="2">
    <location>
        <begin position="273"/>
        <end position="288"/>
    </location>
</feature>
<sequence length="558" mass="59476">MASAALSPSNSGALVAATKHKAVVASRYLVPSSKPTSGVPATSTCSSASPAAPRRSELLPNVAVADTAKRTLSVAFQGHSYSLGGASKAKPVLPATAKAVASPEKKRFSSFGGAAVRTNVSDARWPTPANAGPYVFRSVAARSVAFNETPRRASVDVANPLHLLYLSSDTESASSAGSQDVGAAGAGKLAPRSRPSPRSIMSSPARFSLDAAGSRSARLADQSTPFMSRTPRFLPSPSPNTASPAPAPTKKKKSVKSLFNGLLSSPFTRPSLKQPPPTKPATNPPAMPSPVRSSAASASATAPGLAGKLQMQSKACSTDCRAEEEHMLRLLHNQHLQWRRANAKAGAALSAQALNAQKHLCGAWVTILGMRKSIALKKMQLQLLRDSCKLMAVLRAKQNFRLSENAVGSAVDVMQAMRNSMANLLLKLARTNVLVSQLSRIATQEQALMSQCRELLSTLALMHVKHSSLQGQMIQMSHPEKAKAFLVSSEYSYCSLTEACSCETLIAGVEIYNCLEKQTSDVQNDGQEENERQIHEHLLQIQVRQVQIIGTRVIRKFR</sequence>
<name>A0A8J5TF86_ZIZPA</name>
<comment type="caution">
    <text evidence="3">The sequence shown here is derived from an EMBL/GenBank/DDBJ whole genome shotgun (WGS) entry which is preliminary data.</text>
</comment>
<dbReference type="PANTHER" id="PTHR31807:SF22">
    <property type="entry name" value="OS07G0115600 PROTEIN"/>
    <property type="match status" value="1"/>
</dbReference>
<evidence type="ECO:0000313" key="4">
    <source>
        <dbReference type="Proteomes" id="UP000729402"/>
    </source>
</evidence>
<feature type="region of interest" description="Disordered" evidence="2">
    <location>
        <begin position="172"/>
        <end position="308"/>
    </location>
</feature>
<dbReference type="OrthoDB" id="690480at2759"/>
<dbReference type="GO" id="GO:0008017">
    <property type="term" value="F:microtubule binding"/>
    <property type="evidence" value="ECO:0007669"/>
    <property type="project" value="TreeGrafter"/>
</dbReference>
<proteinExistence type="inferred from homology"/>
<dbReference type="GO" id="GO:0005737">
    <property type="term" value="C:cytoplasm"/>
    <property type="evidence" value="ECO:0007669"/>
    <property type="project" value="TreeGrafter"/>
</dbReference>
<dbReference type="GO" id="GO:0005880">
    <property type="term" value="C:nuclear microtubule"/>
    <property type="evidence" value="ECO:0007669"/>
    <property type="project" value="TreeGrafter"/>
</dbReference>
<evidence type="ECO:0000256" key="2">
    <source>
        <dbReference type="SAM" id="MobiDB-lite"/>
    </source>
</evidence>
<dbReference type="EMBL" id="JAAALK010000282">
    <property type="protein sequence ID" value="KAG8081323.1"/>
    <property type="molecule type" value="Genomic_DNA"/>
</dbReference>
<keyword evidence="4" id="KW-1185">Reference proteome</keyword>
<dbReference type="Proteomes" id="UP000729402">
    <property type="component" value="Unassembled WGS sequence"/>
</dbReference>
<dbReference type="AlphaFoldDB" id="A0A8J5TF86"/>
<evidence type="ECO:0008006" key="5">
    <source>
        <dbReference type="Google" id="ProtNLM"/>
    </source>
</evidence>
<dbReference type="PANTHER" id="PTHR31807">
    <property type="entry name" value="AUGMIN FAMILY MEMBER"/>
    <property type="match status" value="1"/>
</dbReference>
<comment type="similarity">
    <text evidence="1">Belongs to the QWRF family.</text>
</comment>
<feature type="compositionally biased region" description="Low complexity" evidence="2">
    <location>
        <begin position="40"/>
        <end position="52"/>
    </location>
</feature>
<evidence type="ECO:0000313" key="3">
    <source>
        <dbReference type="EMBL" id="KAG8081323.1"/>
    </source>
</evidence>
<dbReference type="InterPro" id="IPR007573">
    <property type="entry name" value="QWRF"/>
</dbReference>
<feature type="compositionally biased region" description="Low complexity" evidence="2">
    <location>
        <begin position="289"/>
        <end position="306"/>
    </location>
</feature>
<organism evidence="3 4">
    <name type="scientific">Zizania palustris</name>
    <name type="common">Northern wild rice</name>
    <dbReference type="NCBI Taxonomy" id="103762"/>
    <lineage>
        <taxon>Eukaryota</taxon>
        <taxon>Viridiplantae</taxon>
        <taxon>Streptophyta</taxon>
        <taxon>Embryophyta</taxon>
        <taxon>Tracheophyta</taxon>
        <taxon>Spermatophyta</taxon>
        <taxon>Magnoliopsida</taxon>
        <taxon>Liliopsida</taxon>
        <taxon>Poales</taxon>
        <taxon>Poaceae</taxon>
        <taxon>BOP clade</taxon>
        <taxon>Oryzoideae</taxon>
        <taxon>Oryzeae</taxon>
        <taxon>Zizaniinae</taxon>
        <taxon>Zizania</taxon>
    </lineage>
</organism>